<keyword evidence="3" id="KW-1185">Reference proteome</keyword>
<gene>
    <name evidence="2" type="ORF">I9W95_01180</name>
</gene>
<protein>
    <submittedName>
        <fullName evidence="2">Uncharacterized protein</fullName>
    </submittedName>
</protein>
<dbReference type="InterPro" id="IPR010239">
    <property type="entry name" value="CHP02001"/>
</dbReference>
<comment type="caution">
    <text evidence="2">The sequence shown here is derived from an EMBL/GenBank/DDBJ whole genome shotgun (WGS) entry which is preliminary data.</text>
</comment>
<evidence type="ECO:0000256" key="1">
    <source>
        <dbReference type="SAM" id="SignalP"/>
    </source>
</evidence>
<dbReference type="Proteomes" id="UP000714380">
    <property type="component" value="Unassembled WGS sequence"/>
</dbReference>
<name>A0ABS7ZKH2_9GAMM</name>
<evidence type="ECO:0000313" key="2">
    <source>
        <dbReference type="EMBL" id="MCA6062211.1"/>
    </source>
</evidence>
<accession>A0ABS7ZKH2</accession>
<dbReference type="EMBL" id="JAEDAH010000005">
    <property type="protein sequence ID" value="MCA6062211.1"/>
    <property type="molecule type" value="Genomic_DNA"/>
</dbReference>
<keyword evidence="1" id="KW-0732">Signal</keyword>
<dbReference type="RefSeq" id="WP_225670930.1">
    <property type="nucleotide sequence ID" value="NZ_JAEDAH010000005.1"/>
</dbReference>
<evidence type="ECO:0000313" key="3">
    <source>
        <dbReference type="Proteomes" id="UP000714380"/>
    </source>
</evidence>
<proteinExistence type="predicted"/>
<organism evidence="2 3">
    <name type="scientific">Thalassolituus marinus</name>
    <dbReference type="NCBI Taxonomy" id="671053"/>
    <lineage>
        <taxon>Bacteria</taxon>
        <taxon>Pseudomonadati</taxon>
        <taxon>Pseudomonadota</taxon>
        <taxon>Gammaproteobacteria</taxon>
        <taxon>Oceanospirillales</taxon>
        <taxon>Oceanospirillaceae</taxon>
        <taxon>Thalassolituus</taxon>
    </lineage>
</organism>
<sequence length="232" mass="25347">MKKYLTSALLCFPLSAMAGVSAELSLVSDYRYNGVSQTDKGAALQGSLDYAHDSGVYAGTWASNLDYGSGDDTNLEVDVYLGYYRDLNDSLAFDLGYAQYTYHGADYSGDYDYGEFYAGVVLASGTSFYWNHASEYFGMDVAHDILKISHSMTIGDYGVALTLDYNKSADVDVYEWDDGEASYFGYEVAVSRDVADFTVTATLMATSIDSDYNDNADTTLVLGISRGFDLLP</sequence>
<reference evidence="2 3" key="1">
    <citation type="submission" date="2020-12" db="EMBL/GenBank/DDBJ databases">
        <title>Novel Thalassolituus-related marine hydrocarbonoclastic bacteria mediated algae-derived hydrocarbons mineralization in twilight zone of the northern South China Sea.</title>
        <authorList>
            <person name="Dong C."/>
        </authorList>
    </citation>
    <scope>NUCLEOTIDE SEQUENCE [LARGE SCALE GENOMIC DNA]</scope>
    <source>
        <strain evidence="2 3">IMCC1826</strain>
    </source>
</reference>
<feature type="signal peptide" evidence="1">
    <location>
        <begin position="1"/>
        <end position="18"/>
    </location>
</feature>
<dbReference type="NCBIfam" id="TIGR02001">
    <property type="entry name" value="gcw_chp"/>
    <property type="match status" value="1"/>
</dbReference>
<dbReference type="Pfam" id="PF09694">
    <property type="entry name" value="Gcw_chp"/>
    <property type="match status" value="1"/>
</dbReference>
<feature type="chain" id="PRO_5047016889" evidence="1">
    <location>
        <begin position="19"/>
        <end position="232"/>
    </location>
</feature>